<keyword evidence="4" id="KW-1185">Reference proteome</keyword>
<dbReference type="InterPro" id="IPR011009">
    <property type="entry name" value="Kinase-like_dom_sf"/>
</dbReference>
<sequence length="413" mass="46480">MNYEELLATRRQGRLYQTELPIGEFCRMQIDGKYRSVVHVRKEMLDNIKFGEALKAECDRNLSLADSHIIHFRPVVEQGEITRLDLEPGQYVPLCHVLNEHPAIVAEPHFMEQFTRGLLEAAAFLHSHGLRYVCFSPQTVFLRKGDQAVMLLSCGSYYQALSDQKAFYADGKADYVAPEVLEGGTVDERCDIYSIGKLLETVFADAQLPLAYRKAFKKATAQMPEDRYASPEDMLRSIDRRRGTYRSLVTLAVAAVVALLVVGLYFDLMPEQENIEFVKPAPHTATDDLIDDGFRPEDLGVVPADSMSEEAVATQREYNAKAEEIFRKRYEKEADRILSKIYNSKNMGNTEKNFRAMSESNVKELLKAQEELAADAAIDPARSHAIATEIIERLTNQKKAAIGMGSNANGVQK</sequence>
<dbReference type="InterPro" id="IPR000719">
    <property type="entry name" value="Prot_kinase_dom"/>
</dbReference>
<protein>
    <recommendedName>
        <fullName evidence="2">Protein kinase domain-containing protein</fullName>
    </recommendedName>
</protein>
<keyword evidence="1" id="KW-1133">Transmembrane helix</keyword>
<keyword evidence="1" id="KW-0812">Transmembrane</keyword>
<evidence type="ECO:0000313" key="3">
    <source>
        <dbReference type="EMBL" id="MCF2564385.1"/>
    </source>
</evidence>
<dbReference type="EMBL" id="JADYTN010000022">
    <property type="protein sequence ID" value="MCF2564385.1"/>
    <property type="molecule type" value="Genomic_DNA"/>
</dbReference>
<evidence type="ECO:0000313" key="4">
    <source>
        <dbReference type="Proteomes" id="UP001200470"/>
    </source>
</evidence>
<feature type="transmembrane region" description="Helical" evidence="1">
    <location>
        <begin position="244"/>
        <end position="266"/>
    </location>
</feature>
<accession>A0ABS9CIJ6</accession>
<evidence type="ECO:0000256" key="1">
    <source>
        <dbReference type="SAM" id="Phobius"/>
    </source>
</evidence>
<proteinExistence type="predicted"/>
<dbReference type="PROSITE" id="PS50011">
    <property type="entry name" value="PROTEIN_KINASE_DOM"/>
    <property type="match status" value="1"/>
</dbReference>
<comment type="caution">
    <text evidence="3">The sequence shown here is derived from an EMBL/GenBank/DDBJ whole genome shotgun (WGS) entry which is preliminary data.</text>
</comment>
<keyword evidence="1" id="KW-0472">Membrane</keyword>
<evidence type="ECO:0000259" key="2">
    <source>
        <dbReference type="PROSITE" id="PS50011"/>
    </source>
</evidence>
<dbReference type="Proteomes" id="UP001200470">
    <property type="component" value="Unassembled WGS sequence"/>
</dbReference>
<reference evidence="3 4" key="1">
    <citation type="submission" date="2020-12" db="EMBL/GenBank/DDBJ databases">
        <title>Whole genome sequences of gut porcine anaerobes.</title>
        <authorList>
            <person name="Kubasova T."/>
            <person name="Jahodarova E."/>
            <person name="Rychlik I."/>
        </authorList>
    </citation>
    <scope>NUCLEOTIDE SEQUENCE [LARGE SCALE GENOMIC DNA]</scope>
    <source>
        <strain evidence="3 4">An925</strain>
    </source>
</reference>
<dbReference type="Gene3D" id="1.10.510.10">
    <property type="entry name" value="Transferase(Phosphotransferase) domain 1"/>
    <property type="match status" value="1"/>
</dbReference>
<name>A0ABS9CIJ6_9BACT</name>
<dbReference type="Pfam" id="PF00069">
    <property type="entry name" value="Pkinase"/>
    <property type="match status" value="1"/>
</dbReference>
<organism evidence="3 4">
    <name type="scientific">Xylanibacter brevis</name>
    <dbReference type="NCBI Taxonomy" id="83231"/>
    <lineage>
        <taxon>Bacteria</taxon>
        <taxon>Pseudomonadati</taxon>
        <taxon>Bacteroidota</taxon>
        <taxon>Bacteroidia</taxon>
        <taxon>Bacteroidales</taxon>
        <taxon>Prevotellaceae</taxon>
        <taxon>Xylanibacter</taxon>
    </lineage>
</organism>
<dbReference type="RefSeq" id="WP_301638413.1">
    <property type="nucleotide sequence ID" value="NZ_JADYTN010000022.1"/>
</dbReference>
<feature type="domain" description="Protein kinase" evidence="2">
    <location>
        <begin position="1"/>
        <end position="260"/>
    </location>
</feature>
<gene>
    <name evidence="3" type="ORF">I6E12_09700</name>
</gene>
<dbReference type="SUPFAM" id="SSF56112">
    <property type="entry name" value="Protein kinase-like (PK-like)"/>
    <property type="match status" value="1"/>
</dbReference>